<sequence>MENAIQKGFKVQALGVIIYVFVTMYLQLTIAGPDSMNILMPALIDKFNMPPGEIMGAISAVRLIGVISGIIAGALIMKMGYKKIGVPAIIVAGLAVSMMGRVDSWMGIMVIQTILTIITPVLMFIQGGLIANWFMRYKGIIFGIVTIAAPLSTATFTPIGMKIFLEVGFADFYAGLGYFIAFWGVLGIVAMKEKPEDHGFDPDGIAFTEEEKLEVEAIRAAERNTKSTWTIPRIVRCKEFWFVALAWGLIGGLMMAGIMSQVIPILTGAGIELDTALFLMSAMALGGMPLSYVWGWLDDKIGTPKANAVFSLAYLVGAAGFAFGGPDNLYLIYIALFCISLGVGGMPNLMPSLVAYVFGRDEFVNIYRWVNGIQVVMMSIGMTYLAVMNDMTGSYSASFITFIPLAALCGIFFLSIKKTYDPERMALEGTGKRAQGVGSYKKAES</sequence>
<accession>A0ABT4YV86</accession>
<feature type="transmembrane region" description="Helical" evidence="4">
    <location>
        <begin position="108"/>
        <end position="133"/>
    </location>
</feature>
<reference evidence="5 6" key="1">
    <citation type="submission" date="2023-01" db="EMBL/GenBank/DDBJ databases">
        <title>Vibrio sp. KJ40-1 sp.nov, isolated from marine algae.</title>
        <authorList>
            <person name="Butt M."/>
            <person name="Kim J.M.J."/>
            <person name="Jeon C.O.C."/>
        </authorList>
    </citation>
    <scope>NUCLEOTIDE SEQUENCE [LARGE SCALE GENOMIC DNA]</scope>
    <source>
        <strain evidence="5 6">KJ40-1</strain>
    </source>
</reference>
<dbReference type="InterPro" id="IPR050327">
    <property type="entry name" value="Proton-linked_MCT"/>
</dbReference>
<name>A0ABT4YV86_9VIBR</name>
<dbReference type="Gene3D" id="1.20.1250.20">
    <property type="entry name" value="MFS general substrate transporter like domains"/>
    <property type="match status" value="2"/>
</dbReference>
<comment type="caution">
    <text evidence="5">The sequence shown here is derived from an EMBL/GenBank/DDBJ whole genome shotgun (WGS) entry which is preliminary data.</text>
</comment>
<evidence type="ECO:0000256" key="2">
    <source>
        <dbReference type="ARBA" id="ARBA00022989"/>
    </source>
</evidence>
<protein>
    <submittedName>
        <fullName evidence="5">MFS transporter</fullName>
    </submittedName>
</protein>
<keyword evidence="2 4" id="KW-1133">Transmembrane helix</keyword>
<evidence type="ECO:0000313" key="5">
    <source>
        <dbReference type="EMBL" id="MDB1125297.1"/>
    </source>
</evidence>
<feature type="transmembrane region" description="Helical" evidence="4">
    <location>
        <begin position="369"/>
        <end position="387"/>
    </location>
</feature>
<gene>
    <name evidence="5" type="ORF">PGX00_17240</name>
</gene>
<proteinExistence type="predicted"/>
<feature type="transmembrane region" description="Helical" evidence="4">
    <location>
        <begin position="12"/>
        <end position="31"/>
    </location>
</feature>
<evidence type="ECO:0000313" key="6">
    <source>
        <dbReference type="Proteomes" id="UP001210678"/>
    </source>
</evidence>
<feature type="transmembrane region" description="Helical" evidence="4">
    <location>
        <begin position="275"/>
        <end position="294"/>
    </location>
</feature>
<dbReference type="SUPFAM" id="SSF103473">
    <property type="entry name" value="MFS general substrate transporter"/>
    <property type="match status" value="1"/>
</dbReference>
<feature type="transmembrane region" description="Helical" evidence="4">
    <location>
        <begin position="240"/>
        <end position="263"/>
    </location>
</feature>
<feature type="transmembrane region" description="Helical" evidence="4">
    <location>
        <begin position="393"/>
        <end position="416"/>
    </location>
</feature>
<feature type="transmembrane region" description="Helical" evidence="4">
    <location>
        <begin position="172"/>
        <end position="191"/>
    </location>
</feature>
<evidence type="ECO:0000256" key="3">
    <source>
        <dbReference type="ARBA" id="ARBA00023136"/>
    </source>
</evidence>
<feature type="transmembrane region" description="Helical" evidence="4">
    <location>
        <begin position="140"/>
        <end position="160"/>
    </location>
</feature>
<dbReference type="EMBL" id="JAQLOI010000003">
    <property type="protein sequence ID" value="MDB1125297.1"/>
    <property type="molecule type" value="Genomic_DNA"/>
</dbReference>
<evidence type="ECO:0000256" key="1">
    <source>
        <dbReference type="ARBA" id="ARBA00022692"/>
    </source>
</evidence>
<keyword evidence="1 4" id="KW-0812">Transmembrane</keyword>
<organism evidence="5 6">
    <name type="scientific">Vibrio algarum</name>
    <dbReference type="NCBI Taxonomy" id="3020714"/>
    <lineage>
        <taxon>Bacteria</taxon>
        <taxon>Pseudomonadati</taxon>
        <taxon>Pseudomonadota</taxon>
        <taxon>Gammaproteobacteria</taxon>
        <taxon>Vibrionales</taxon>
        <taxon>Vibrionaceae</taxon>
        <taxon>Vibrio</taxon>
    </lineage>
</organism>
<keyword evidence="6" id="KW-1185">Reference proteome</keyword>
<dbReference type="PANTHER" id="PTHR11360">
    <property type="entry name" value="MONOCARBOXYLATE TRANSPORTER"/>
    <property type="match status" value="1"/>
</dbReference>
<evidence type="ECO:0000256" key="4">
    <source>
        <dbReference type="SAM" id="Phobius"/>
    </source>
</evidence>
<dbReference type="RefSeq" id="WP_272138872.1">
    <property type="nucleotide sequence ID" value="NZ_JAQLOI010000003.1"/>
</dbReference>
<dbReference type="InterPro" id="IPR036259">
    <property type="entry name" value="MFS_trans_sf"/>
</dbReference>
<feature type="transmembrane region" description="Helical" evidence="4">
    <location>
        <begin position="306"/>
        <end position="324"/>
    </location>
</feature>
<dbReference type="InterPro" id="IPR011701">
    <property type="entry name" value="MFS"/>
</dbReference>
<dbReference type="Pfam" id="PF07690">
    <property type="entry name" value="MFS_1"/>
    <property type="match status" value="1"/>
</dbReference>
<dbReference type="Proteomes" id="UP001210678">
    <property type="component" value="Unassembled WGS sequence"/>
</dbReference>
<feature type="transmembrane region" description="Helical" evidence="4">
    <location>
        <begin position="330"/>
        <end position="357"/>
    </location>
</feature>
<feature type="transmembrane region" description="Helical" evidence="4">
    <location>
        <begin position="54"/>
        <end position="77"/>
    </location>
</feature>
<keyword evidence="3 4" id="KW-0472">Membrane</keyword>
<feature type="transmembrane region" description="Helical" evidence="4">
    <location>
        <begin position="84"/>
        <end position="102"/>
    </location>
</feature>